<dbReference type="SUPFAM" id="SSF52540">
    <property type="entry name" value="P-loop containing nucleoside triphosphate hydrolases"/>
    <property type="match status" value="1"/>
</dbReference>
<dbReference type="GO" id="GO:0052381">
    <property type="term" value="F:tRNA dimethylallyltransferase activity"/>
    <property type="evidence" value="ECO:0007669"/>
    <property type="project" value="UniProtKB-UniRule"/>
</dbReference>
<evidence type="ECO:0000256" key="13">
    <source>
        <dbReference type="RuleBase" id="RU003785"/>
    </source>
</evidence>
<dbReference type="Gene3D" id="3.40.50.300">
    <property type="entry name" value="P-loop containing nucleotide triphosphate hydrolases"/>
    <property type="match status" value="1"/>
</dbReference>
<keyword evidence="5 10" id="KW-0819">tRNA processing</keyword>
<evidence type="ECO:0000256" key="9">
    <source>
        <dbReference type="ARBA" id="ARBA00049563"/>
    </source>
</evidence>
<dbReference type="OrthoDB" id="9776390at2"/>
<evidence type="ECO:0000256" key="2">
    <source>
        <dbReference type="ARBA" id="ARBA00003213"/>
    </source>
</evidence>
<gene>
    <name evidence="10" type="primary">miaA</name>
    <name evidence="14" type="ORF">BAU07_20240</name>
</gene>
<name>A0A193GI82_9BORD</name>
<dbReference type="EC" id="2.5.1.75" evidence="10"/>
<evidence type="ECO:0000256" key="5">
    <source>
        <dbReference type="ARBA" id="ARBA00022694"/>
    </source>
</evidence>
<dbReference type="Proteomes" id="UP000091926">
    <property type="component" value="Chromosome"/>
</dbReference>
<feature type="site" description="Interaction with substrate tRNA" evidence="10">
    <location>
        <position position="102"/>
    </location>
</feature>
<evidence type="ECO:0000256" key="4">
    <source>
        <dbReference type="ARBA" id="ARBA00022679"/>
    </source>
</evidence>
<keyword evidence="15" id="KW-1185">Reference proteome</keyword>
<evidence type="ECO:0000256" key="3">
    <source>
        <dbReference type="ARBA" id="ARBA00005842"/>
    </source>
</evidence>
<dbReference type="HAMAP" id="MF_00185">
    <property type="entry name" value="IPP_trans"/>
    <property type="match status" value="1"/>
</dbReference>
<keyword evidence="4 10" id="KW-0808">Transferase</keyword>
<feature type="region of interest" description="Interaction with substrate tRNA" evidence="10">
    <location>
        <begin position="36"/>
        <end position="39"/>
    </location>
</feature>
<dbReference type="Gene3D" id="1.10.20.140">
    <property type="match status" value="1"/>
</dbReference>
<dbReference type="AlphaFoldDB" id="A0A193GI82"/>
<accession>A0A193GI82</accession>
<evidence type="ECO:0000256" key="6">
    <source>
        <dbReference type="ARBA" id="ARBA00022741"/>
    </source>
</evidence>
<keyword evidence="6 10" id="KW-0547">Nucleotide-binding</keyword>
<evidence type="ECO:0000256" key="1">
    <source>
        <dbReference type="ARBA" id="ARBA00001946"/>
    </source>
</evidence>
<sequence>MTAPPIICLTGPTAAGKSAATLALAERWPIEVVNVDSATIYRGMDIGTAKPTTAERSRVAQHLLDIRDPAQSYSAAEFRADAQRLVDDIRSRGRIPLLAGGTMLYFKALREGLDDLPSADPALRASLEARAARIGWPAMHAELARLDPDTAARLKPNDSQRVQRALEVCMVSGRPMSSLLRQAAAQRPTDTDAQRYVTISLEPTDRLALHERIASRFDAMLARGLVDEVMGLRRRGDLHPGLPSIRCVGYRQIWAYLAGETDLADARASGIAATRQLAKRQLTWLRAQPQRLVVDCLAADAVARVIDACAGVLQAPGATGPGPGLAWPA</sequence>
<dbReference type="KEGG" id="bfz:BAU07_20240"/>
<dbReference type="InterPro" id="IPR027417">
    <property type="entry name" value="P-loop_NTPase"/>
</dbReference>
<proteinExistence type="inferred from homology"/>
<dbReference type="GO" id="GO:0005524">
    <property type="term" value="F:ATP binding"/>
    <property type="evidence" value="ECO:0007669"/>
    <property type="project" value="UniProtKB-UniRule"/>
</dbReference>
<comment type="subunit">
    <text evidence="10">Monomer.</text>
</comment>
<protein>
    <recommendedName>
        <fullName evidence="10">tRNA dimethylallyltransferase</fullName>
        <ecNumber evidence="10">2.5.1.75</ecNumber>
    </recommendedName>
    <alternativeName>
        <fullName evidence="10">Dimethylallyl diphosphate:tRNA dimethylallyltransferase</fullName>
        <shortName evidence="10">DMAPP:tRNA dimethylallyltransferase</shortName>
        <shortName evidence="10">DMATase</shortName>
    </alternativeName>
    <alternativeName>
        <fullName evidence="10">Isopentenyl-diphosphate:tRNA isopentenyltransferase</fullName>
        <shortName evidence="10">IPP transferase</shortName>
        <shortName evidence="10">IPPT</shortName>
        <shortName evidence="10">IPTase</shortName>
    </alternativeName>
</protein>
<feature type="region of interest" description="Interaction with substrate tRNA" evidence="10">
    <location>
        <begin position="160"/>
        <end position="164"/>
    </location>
</feature>
<feature type="binding site" evidence="10">
    <location>
        <begin position="13"/>
        <end position="18"/>
    </location>
    <ligand>
        <name>substrate</name>
    </ligand>
</feature>
<comment type="catalytic activity">
    <reaction evidence="9 10 11">
        <text>adenosine(37) in tRNA + dimethylallyl diphosphate = N(6)-dimethylallyladenosine(37) in tRNA + diphosphate</text>
        <dbReference type="Rhea" id="RHEA:26482"/>
        <dbReference type="Rhea" id="RHEA-COMP:10162"/>
        <dbReference type="Rhea" id="RHEA-COMP:10375"/>
        <dbReference type="ChEBI" id="CHEBI:33019"/>
        <dbReference type="ChEBI" id="CHEBI:57623"/>
        <dbReference type="ChEBI" id="CHEBI:74411"/>
        <dbReference type="ChEBI" id="CHEBI:74415"/>
        <dbReference type="EC" id="2.5.1.75"/>
    </reaction>
</comment>
<dbReference type="InterPro" id="IPR018022">
    <property type="entry name" value="IPT"/>
</dbReference>
<feature type="binding site" evidence="10">
    <location>
        <begin position="11"/>
        <end position="18"/>
    </location>
    <ligand>
        <name>ATP</name>
        <dbReference type="ChEBI" id="CHEBI:30616"/>
    </ligand>
</feature>
<comment type="similarity">
    <text evidence="3 10 13">Belongs to the IPP transferase family.</text>
</comment>
<evidence type="ECO:0000256" key="8">
    <source>
        <dbReference type="ARBA" id="ARBA00022842"/>
    </source>
</evidence>
<feature type="site" description="Interaction with substrate tRNA" evidence="10">
    <location>
        <position position="124"/>
    </location>
</feature>
<dbReference type="FunFam" id="1.10.20.140:FF:000001">
    <property type="entry name" value="tRNA dimethylallyltransferase"/>
    <property type="match status" value="1"/>
</dbReference>
<dbReference type="PANTHER" id="PTHR11088:SF60">
    <property type="entry name" value="TRNA DIMETHYLALLYLTRANSFERASE"/>
    <property type="match status" value="1"/>
</dbReference>
<dbReference type="Pfam" id="PF01715">
    <property type="entry name" value="IPPT"/>
    <property type="match status" value="1"/>
</dbReference>
<comment type="function">
    <text evidence="2 10 12">Catalyzes the transfer of a dimethylallyl group onto the adenine at position 37 in tRNAs that read codons beginning with uridine, leading to the formation of N6-(dimethylallyl)adenosine (i(6)A).</text>
</comment>
<evidence type="ECO:0000256" key="7">
    <source>
        <dbReference type="ARBA" id="ARBA00022840"/>
    </source>
</evidence>
<evidence type="ECO:0000313" key="14">
    <source>
        <dbReference type="EMBL" id="ANN79141.1"/>
    </source>
</evidence>
<dbReference type="RefSeq" id="WP_066661608.1">
    <property type="nucleotide sequence ID" value="NZ_CBCSCL010000031.1"/>
</dbReference>
<feature type="region of interest" description="Interaction with substrate tRNA" evidence="10">
    <location>
        <begin position="246"/>
        <end position="251"/>
    </location>
</feature>
<dbReference type="InterPro" id="IPR039657">
    <property type="entry name" value="Dimethylallyltransferase"/>
</dbReference>
<dbReference type="GO" id="GO:0006400">
    <property type="term" value="P:tRNA modification"/>
    <property type="evidence" value="ECO:0007669"/>
    <property type="project" value="TreeGrafter"/>
</dbReference>
<evidence type="ECO:0000313" key="15">
    <source>
        <dbReference type="Proteomes" id="UP000091926"/>
    </source>
</evidence>
<comment type="cofactor">
    <cofactor evidence="1 10">
        <name>Mg(2+)</name>
        <dbReference type="ChEBI" id="CHEBI:18420"/>
    </cofactor>
</comment>
<dbReference type="PANTHER" id="PTHR11088">
    <property type="entry name" value="TRNA DIMETHYLALLYLTRANSFERASE"/>
    <property type="match status" value="1"/>
</dbReference>
<dbReference type="EMBL" id="CP016172">
    <property type="protein sequence ID" value="ANN79141.1"/>
    <property type="molecule type" value="Genomic_DNA"/>
</dbReference>
<evidence type="ECO:0000256" key="12">
    <source>
        <dbReference type="RuleBase" id="RU003784"/>
    </source>
</evidence>
<keyword evidence="8 10" id="KW-0460">Magnesium</keyword>
<keyword evidence="7 10" id="KW-0067">ATP-binding</keyword>
<evidence type="ECO:0000256" key="11">
    <source>
        <dbReference type="RuleBase" id="RU003783"/>
    </source>
</evidence>
<dbReference type="NCBIfam" id="TIGR00174">
    <property type="entry name" value="miaA"/>
    <property type="match status" value="1"/>
</dbReference>
<dbReference type="STRING" id="463014.BAU07_20240"/>
<organism evidence="14 15">
    <name type="scientific">Bordetella flabilis</name>
    <dbReference type="NCBI Taxonomy" id="463014"/>
    <lineage>
        <taxon>Bacteria</taxon>
        <taxon>Pseudomonadati</taxon>
        <taxon>Pseudomonadota</taxon>
        <taxon>Betaproteobacteria</taxon>
        <taxon>Burkholderiales</taxon>
        <taxon>Alcaligenaceae</taxon>
        <taxon>Bordetella</taxon>
    </lineage>
</organism>
<evidence type="ECO:0000256" key="10">
    <source>
        <dbReference type="HAMAP-Rule" id="MF_00185"/>
    </source>
</evidence>
<reference evidence="14 15" key="1">
    <citation type="submission" date="2016-06" db="EMBL/GenBank/DDBJ databases">
        <title>Complete genome sequences of Bordetella bronchialis and Bordetella flabilis.</title>
        <authorList>
            <person name="LiPuma J.J."/>
            <person name="Spilker T."/>
        </authorList>
    </citation>
    <scope>NUCLEOTIDE SEQUENCE [LARGE SCALE GENOMIC DNA]</scope>
    <source>
        <strain evidence="14 15">AU10664</strain>
    </source>
</reference>
<comment type="caution">
    <text evidence="10">Lacks conserved residue(s) required for the propagation of feature annotation.</text>
</comment>